<feature type="domain" description="Ricin B lectin" evidence="1">
    <location>
        <begin position="50"/>
        <end position="136"/>
    </location>
</feature>
<dbReference type="InterPro" id="IPR000772">
    <property type="entry name" value="Ricin_B_lectin"/>
</dbReference>
<sequence length="159" mass="17911">MVNKHIPFRTFQLIVHSASGQHMTPQGRTDAQLQVRLWRSGYLSAADTTRQWSLIPVNGNSGMVRIKNAYHERCVALPQAKAGTELVYAKTSNDDSQLWEIRVPDSAQADFVIASALDPNLVISPKEGSHDPETPLEVEEFGPWSDQFWRLREPRSAKD</sequence>
<dbReference type="Proteomes" id="UP001519309">
    <property type="component" value="Unassembled WGS sequence"/>
</dbReference>
<dbReference type="InterPro" id="IPR035992">
    <property type="entry name" value="Ricin_B-like_lectins"/>
</dbReference>
<evidence type="ECO:0000313" key="4">
    <source>
        <dbReference type="Proteomes" id="UP000092659"/>
    </source>
</evidence>
<evidence type="ECO:0000313" key="3">
    <source>
        <dbReference type="EMBL" id="MBP2056563.1"/>
    </source>
</evidence>
<evidence type="ECO:0000313" key="5">
    <source>
        <dbReference type="Proteomes" id="UP001519309"/>
    </source>
</evidence>
<reference evidence="3 5" key="2">
    <citation type="submission" date="2021-03" db="EMBL/GenBank/DDBJ databases">
        <title>Genomic Encyclopedia of Type Strains, Phase IV (KMG-IV): sequencing the most valuable type-strain genomes for metagenomic binning, comparative biology and taxonomic classification.</title>
        <authorList>
            <person name="Goeker M."/>
        </authorList>
    </citation>
    <scope>NUCLEOTIDE SEQUENCE [LARGE SCALE GENOMIC DNA]</scope>
    <source>
        <strain evidence="3 5">DSM 40499</strain>
    </source>
</reference>
<keyword evidence="5" id="KW-1185">Reference proteome</keyword>
<gene>
    <name evidence="2" type="ORF">AVL59_17065</name>
    <name evidence="3" type="ORF">J2Z21_009582</name>
</gene>
<dbReference type="OrthoDB" id="4210903at2"/>
<evidence type="ECO:0000313" key="2">
    <source>
        <dbReference type="EMBL" id="ANP51103.1"/>
    </source>
</evidence>
<reference evidence="2 4" key="1">
    <citation type="submission" date="2016-06" db="EMBL/GenBank/DDBJ databases">
        <title>Complete genome sequence of Streptomyces griseochromogenes ATCC 14511, the Blasticidin S producer.</title>
        <authorList>
            <person name="Wu L."/>
        </authorList>
    </citation>
    <scope>NUCLEOTIDE SEQUENCE [LARGE SCALE GENOMIC DNA]</scope>
    <source>
        <strain evidence="2 4">ATCC 14511</strain>
    </source>
</reference>
<dbReference type="EMBL" id="JAGGLP010000050">
    <property type="protein sequence ID" value="MBP2056563.1"/>
    <property type="molecule type" value="Genomic_DNA"/>
</dbReference>
<proteinExistence type="predicted"/>
<dbReference type="RefSeq" id="WP_067305008.1">
    <property type="nucleotide sequence ID" value="NZ_CP016279.1"/>
</dbReference>
<dbReference type="EMBL" id="CP016279">
    <property type="protein sequence ID" value="ANP51103.1"/>
    <property type="molecule type" value="Genomic_DNA"/>
</dbReference>
<organism evidence="2 4">
    <name type="scientific">Streptomyces griseochromogenes</name>
    <dbReference type="NCBI Taxonomy" id="68214"/>
    <lineage>
        <taxon>Bacteria</taxon>
        <taxon>Bacillati</taxon>
        <taxon>Actinomycetota</taxon>
        <taxon>Actinomycetes</taxon>
        <taxon>Kitasatosporales</taxon>
        <taxon>Streptomycetaceae</taxon>
        <taxon>Streptomyces</taxon>
    </lineage>
</organism>
<dbReference type="Gene3D" id="2.80.10.50">
    <property type="match status" value="1"/>
</dbReference>
<evidence type="ECO:0000259" key="1">
    <source>
        <dbReference type="Pfam" id="PF14200"/>
    </source>
</evidence>
<dbReference type="Proteomes" id="UP000092659">
    <property type="component" value="Chromosome"/>
</dbReference>
<dbReference type="AlphaFoldDB" id="A0A1B1AX06"/>
<dbReference type="KEGG" id="sgs:AVL59_17065"/>
<dbReference type="PROSITE" id="PS50231">
    <property type="entry name" value="RICIN_B_LECTIN"/>
    <property type="match status" value="1"/>
</dbReference>
<dbReference type="SUPFAM" id="SSF50370">
    <property type="entry name" value="Ricin B-like lectins"/>
    <property type="match status" value="1"/>
</dbReference>
<name>A0A1B1AX06_9ACTN</name>
<protein>
    <recommendedName>
        <fullName evidence="1">Ricin B lectin domain-containing protein</fullName>
    </recommendedName>
</protein>
<dbReference type="Pfam" id="PF14200">
    <property type="entry name" value="RicinB_lectin_2"/>
    <property type="match status" value="1"/>
</dbReference>
<accession>A0A1B1AX06</accession>